<sequence length="438" mass="47350">MTSALNFSSSLVVVLLAAAFFASPACSTSQQALEHPHNKGFRVELKHVDSGKNLTKFEQIQLGIKRGRQRLQKVNPSVYDSKSAPQILGPISSGNGIGEFLLEFKMGTPGVSISAILDTGSDLVWVHCYYRKQNTPFYDPGKSSSYSALSCSSTLCEALPQVSCGRGCNYFYSYGDHSYTEGLMGTEIFIFGPVFLPKVAIGCGVDKKDDGFEPGSALVGLGRGPLSLVSQLEESIFAYCVSYAGNTKAGILLMGSLASLNIKPNEIKTTPLIRNPSMPSFYYLSLEGITVGGTTLPIKKFLALEDGEGGLIIDSGTTVTFLPETVFDPVAKLFTQQTKLTVDSPPSSELPLCFKFPMNVDKVGVPELIFHFDGADLKLPVENYIIVDKLKGLLCLAMVSTKGGLSIFGNFQQQNILVIHDLVKETVSFVPRQCADIR</sequence>
<dbReference type="Pfam" id="PF14543">
    <property type="entry name" value="TAXi_N"/>
    <property type="match status" value="1"/>
</dbReference>
<dbReference type="GO" id="GO:0005576">
    <property type="term" value="C:extracellular region"/>
    <property type="evidence" value="ECO:0007669"/>
    <property type="project" value="TreeGrafter"/>
</dbReference>
<dbReference type="PANTHER" id="PTHR47967:SF23">
    <property type="entry name" value="OS04G0448300 PROTEIN"/>
    <property type="match status" value="1"/>
</dbReference>
<dbReference type="Gene3D" id="2.40.70.10">
    <property type="entry name" value="Acid Proteases"/>
    <property type="match status" value="2"/>
</dbReference>
<organism evidence="8 9">
    <name type="scientific">Tripterygium wilfordii</name>
    <name type="common">Thunder God vine</name>
    <dbReference type="NCBI Taxonomy" id="458696"/>
    <lineage>
        <taxon>Eukaryota</taxon>
        <taxon>Viridiplantae</taxon>
        <taxon>Streptophyta</taxon>
        <taxon>Embryophyta</taxon>
        <taxon>Tracheophyta</taxon>
        <taxon>Spermatophyta</taxon>
        <taxon>Magnoliopsida</taxon>
        <taxon>eudicotyledons</taxon>
        <taxon>Gunneridae</taxon>
        <taxon>Pentapetalae</taxon>
        <taxon>rosids</taxon>
        <taxon>fabids</taxon>
        <taxon>Celastrales</taxon>
        <taxon>Celastraceae</taxon>
        <taxon>Tripterygium</taxon>
    </lineage>
</organism>
<dbReference type="InParanoid" id="A0A7J7DF82"/>
<dbReference type="CDD" id="cd05476">
    <property type="entry name" value="pepsin_A_like_plant"/>
    <property type="match status" value="1"/>
</dbReference>
<dbReference type="InterPro" id="IPR032799">
    <property type="entry name" value="TAXi_C"/>
</dbReference>
<evidence type="ECO:0000256" key="6">
    <source>
        <dbReference type="SAM" id="SignalP"/>
    </source>
</evidence>
<gene>
    <name evidence="8" type="ORF">HS088_TW07G00636</name>
</gene>
<feature type="signal peptide" evidence="6">
    <location>
        <begin position="1"/>
        <end position="27"/>
    </location>
</feature>
<keyword evidence="9" id="KW-1185">Reference proteome</keyword>
<dbReference type="PROSITE" id="PS51767">
    <property type="entry name" value="PEPTIDASE_A1"/>
    <property type="match status" value="1"/>
</dbReference>
<dbReference type="FunFam" id="2.40.70.10:FF:000033">
    <property type="entry name" value="Aspartyl protease family protein"/>
    <property type="match status" value="1"/>
</dbReference>
<proteinExistence type="inferred from homology"/>
<dbReference type="OrthoDB" id="660550at2759"/>
<dbReference type="EMBL" id="JAAARO010000007">
    <property type="protein sequence ID" value="KAF5745055.1"/>
    <property type="molecule type" value="Genomic_DNA"/>
</dbReference>
<comment type="similarity">
    <text evidence="1">Belongs to the peptidase A1 family.</text>
</comment>
<dbReference type="InterPro" id="IPR033121">
    <property type="entry name" value="PEPTIDASE_A1"/>
</dbReference>
<keyword evidence="6" id="KW-0732">Signal</keyword>
<dbReference type="Pfam" id="PF14541">
    <property type="entry name" value="TAXi_C"/>
    <property type="match status" value="1"/>
</dbReference>
<dbReference type="InterPro" id="IPR032861">
    <property type="entry name" value="TAXi_N"/>
</dbReference>
<dbReference type="Proteomes" id="UP000593562">
    <property type="component" value="Unassembled WGS sequence"/>
</dbReference>
<keyword evidence="3" id="KW-0064">Aspartyl protease</keyword>
<evidence type="ECO:0000313" key="8">
    <source>
        <dbReference type="EMBL" id="KAF5745055.1"/>
    </source>
</evidence>
<feature type="chain" id="PRO_5029712757" evidence="6">
    <location>
        <begin position="28"/>
        <end position="438"/>
    </location>
</feature>
<keyword evidence="5" id="KW-0325">Glycoprotein</keyword>
<evidence type="ECO:0000256" key="1">
    <source>
        <dbReference type="ARBA" id="ARBA00007447"/>
    </source>
</evidence>
<protein>
    <submittedName>
        <fullName evidence="8">Aspartyl protease family protein</fullName>
    </submittedName>
</protein>
<dbReference type="GO" id="GO:0004190">
    <property type="term" value="F:aspartic-type endopeptidase activity"/>
    <property type="evidence" value="ECO:0007669"/>
    <property type="project" value="UniProtKB-KW"/>
</dbReference>
<dbReference type="PANTHER" id="PTHR47967">
    <property type="entry name" value="OS07G0603500 PROTEIN-RELATED"/>
    <property type="match status" value="1"/>
</dbReference>
<dbReference type="InterPro" id="IPR034161">
    <property type="entry name" value="Pepsin-like_plant"/>
</dbReference>
<evidence type="ECO:0000256" key="4">
    <source>
        <dbReference type="ARBA" id="ARBA00022801"/>
    </source>
</evidence>
<dbReference type="SUPFAM" id="SSF50630">
    <property type="entry name" value="Acid proteases"/>
    <property type="match status" value="1"/>
</dbReference>
<keyword evidence="4" id="KW-0378">Hydrolase</keyword>
<reference evidence="8 9" key="1">
    <citation type="journal article" date="2020" name="Nat. Commun.">
        <title>Genome of Tripterygium wilfordii and identification of cytochrome P450 involved in triptolide biosynthesis.</title>
        <authorList>
            <person name="Tu L."/>
            <person name="Su P."/>
            <person name="Zhang Z."/>
            <person name="Gao L."/>
            <person name="Wang J."/>
            <person name="Hu T."/>
            <person name="Zhou J."/>
            <person name="Zhang Y."/>
            <person name="Zhao Y."/>
            <person name="Liu Y."/>
            <person name="Song Y."/>
            <person name="Tong Y."/>
            <person name="Lu Y."/>
            <person name="Yang J."/>
            <person name="Xu C."/>
            <person name="Jia M."/>
            <person name="Peters R.J."/>
            <person name="Huang L."/>
            <person name="Gao W."/>
        </authorList>
    </citation>
    <scope>NUCLEOTIDE SEQUENCE [LARGE SCALE GENOMIC DNA]</scope>
    <source>
        <strain evidence="9">cv. XIE 37</strain>
        <tissue evidence="8">Leaf</tissue>
    </source>
</reference>
<evidence type="ECO:0000256" key="2">
    <source>
        <dbReference type="ARBA" id="ARBA00022670"/>
    </source>
</evidence>
<dbReference type="InterPro" id="IPR051708">
    <property type="entry name" value="Plant_Aspart_Prot_A1"/>
</dbReference>
<dbReference type="AlphaFoldDB" id="A0A7J7DF82"/>
<keyword evidence="2 8" id="KW-0645">Protease</keyword>
<name>A0A7J7DF82_TRIWF</name>
<evidence type="ECO:0000313" key="9">
    <source>
        <dbReference type="Proteomes" id="UP000593562"/>
    </source>
</evidence>
<evidence type="ECO:0000256" key="5">
    <source>
        <dbReference type="ARBA" id="ARBA00023180"/>
    </source>
</evidence>
<comment type="caution">
    <text evidence="8">The sequence shown here is derived from an EMBL/GenBank/DDBJ whole genome shotgun (WGS) entry which is preliminary data.</text>
</comment>
<dbReference type="InterPro" id="IPR021109">
    <property type="entry name" value="Peptidase_aspartic_dom_sf"/>
</dbReference>
<accession>A0A7J7DF82</accession>
<evidence type="ECO:0000256" key="3">
    <source>
        <dbReference type="ARBA" id="ARBA00022750"/>
    </source>
</evidence>
<dbReference type="GO" id="GO:0006508">
    <property type="term" value="P:proteolysis"/>
    <property type="evidence" value="ECO:0007669"/>
    <property type="project" value="UniProtKB-KW"/>
</dbReference>
<feature type="domain" description="Peptidase A1" evidence="7">
    <location>
        <begin position="100"/>
        <end position="430"/>
    </location>
</feature>
<evidence type="ECO:0000259" key="7">
    <source>
        <dbReference type="PROSITE" id="PS51767"/>
    </source>
</evidence>